<evidence type="ECO:0000313" key="16">
    <source>
        <dbReference type="WBParaSite" id="nRc.2.0.1.t47419-RA"/>
    </source>
</evidence>
<dbReference type="InterPro" id="IPR000719">
    <property type="entry name" value="Prot_kinase_dom"/>
</dbReference>
<dbReference type="FunFam" id="1.10.510.10:FF:000708">
    <property type="entry name" value="serine/threonine-protein kinase par-1-like"/>
    <property type="match status" value="1"/>
</dbReference>
<dbReference type="OMA" id="FEANNTH"/>
<keyword evidence="5" id="KW-0808">Transferase</keyword>
<dbReference type="CDD" id="cd14005">
    <property type="entry name" value="STKc_PIM"/>
    <property type="match status" value="1"/>
</dbReference>
<dbReference type="PROSITE" id="PS00108">
    <property type="entry name" value="PROTEIN_KINASE_ST"/>
    <property type="match status" value="1"/>
</dbReference>
<evidence type="ECO:0000256" key="6">
    <source>
        <dbReference type="ARBA" id="ARBA00022741"/>
    </source>
</evidence>
<dbReference type="InterPro" id="IPR051138">
    <property type="entry name" value="PIM_Ser/Thr_kinase"/>
</dbReference>
<evidence type="ECO:0000256" key="4">
    <source>
        <dbReference type="ARBA" id="ARBA00022527"/>
    </source>
</evidence>
<accession>A0A915L8P9</accession>
<proteinExistence type="inferred from homology"/>
<dbReference type="PANTHER" id="PTHR22984">
    <property type="entry name" value="SERINE/THREONINE-PROTEIN KINASE PIM"/>
    <property type="match status" value="1"/>
</dbReference>
<feature type="domain" description="Protein kinase" evidence="14">
    <location>
        <begin position="39"/>
        <end position="289"/>
    </location>
</feature>
<organism evidence="15 16">
    <name type="scientific">Romanomermis culicivorax</name>
    <name type="common">Nematode worm</name>
    <dbReference type="NCBI Taxonomy" id="13658"/>
    <lineage>
        <taxon>Eukaryota</taxon>
        <taxon>Metazoa</taxon>
        <taxon>Ecdysozoa</taxon>
        <taxon>Nematoda</taxon>
        <taxon>Enoplea</taxon>
        <taxon>Dorylaimia</taxon>
        <taxon>Mermithida</taxon>
        <taxon>Mermithoidea</taxon>
        <taxon>Mermithidae</taxon>
        <taxon>Romanomermis</taxon>
    </lineage>
</organism>
<evidence type="ECO:0000256" key="7">
    <source>
        <dbReference type="ARBA" id="ARBA00022777"/>
    </source>
</evidence>
<dbReference type="WBParaSite" id="nRc.2.0.1.t47419-RA">
    <property type="protein sequence ID" value="nRc.2.0.1.t47419-RA"/>
    <property type="gene ID" value="nRc.2.0.1.g47419"/>
</dbReference>
<keyword evidence="4 13" id="KW-0723">Serine/threonine-protein kinase</keyword>
<dbReference type="PROSITE" id="PS00107">
    <property type="entry name" value="PROTEIN_KINASE_ATP"/>
    <property type="match status" value="1"/>
</dbReference>
<evidence type="ECO:0000256" key="11">
    <source>
        <dbReference type="ARBA" id="ARBA00048679"/>
    </source>
</evidence>
<comment type="catalytic activity">
    <reaction evidence="11">
        <text>L-seryl-[protein] + ATP = O-phospho-L-seryl-[protein] + ADP + H(+)</text>
        <dbReference type="Rhea" id="RHEA:17989"/>
        <dbReference type="Rhea" id="RHEA-COMP:9863"/>
        <dbReference type="Rhea" id="RHEA-COMP:11604"/>
        <dbReference type="ChEBI" id="CHEBI:15378"/>
        <dbReference type="ChEBI" id="CHEBI:29999"/>
        <dbReference type="ChEBI" id="CHEBI:30616"/>
        <dbReference type="ChEBI" id="CHEBI:83421"/>
        <dbReference type="ChEBI" id="CHEBI:456216"/>
        <dbReference type="EC" id="2.7.11.1"/>
    </reaction>
</comment>
<dbReference type="InterPro" id="IPR017441">
    <property type="entry name" value="Protein_kinase_ATP_BS"/>
</dbReference>
<comment type="subcellular location">
    <subcellularLocation>
        <location evidence="1">Host cytoplasm</location>
    </subcellularLocation>
</comment>
<dbReference type="Gene3D" id="1.10.510.10">
    <property type="entry name" value="Transferase(Phosphotransferase) domain 1"/>
    <property type="match status" value="1"/>
</dbReference>
<keyword evidence="6 12" id="KW-0547">Nucleotide-binding</keyword>
<dbReference type="GO" id="GO:0004674">
    <property type="term" value="F:protein serine/threonine kinase activity"/>
    <property type="evidence" value="ECO:0007669"/>
    <property type="project" value="UniProtKB-KW"/>
</dbReference>
<evidence type="ECO:0000256" key="2">
    <source>
        <dbReference type="ARBA" id="ARBA00012513"/>
    </source>
</evidence>
<evidence type="ECO:0000256" key="1">
    <source>
        <dbReference type="ARBA" id="ARBA00004192"/>
    </source>
</evidence>
<dbReference type="AlphaFoldDB" id="A0A915L8P9"/>
<dbReference type="InterPro" id="IPR008271">
    <property type="entry name" value="Ser/Thr_kinase_AS"/>
</dbReference>
<dbReference type="Gene3D" id="3.30.200.20">
    <property type="entry name" value="Phosphorylase Kinase, domain 1"/>
    <property type="match status" value="1"/>
</dbReference>
<evidence type="ECO:0000256" key="12">
    <source>
        <dbReference type="PROSITE-ProRule" id="PRU10141"/>
    </source>
</evidence>
<keyword evidence="15" id="KW-1185">Reference proteome</keyword>
<dbReference type="EC" id="2.7.11.1" evidence="2"/>
<comment type="catalytic activity">
    <reaction evidence="10">
        <text>L-threonyl-[protein] + ATP = O-phospho-L-threonyl-[protein] + ADP + H(+)</text>
        <dbReference type="Rhea" id="RHEA:46608"/>
        <dbReference type="Rhea" id="RHEA-COMP:11060"/>
        <dbReference type="Rhea" id="RHEA-COMP:11605"/>
        <dbReference type="ChEBI" id="CHEBI:15378"/>
        <dbReference type="ChEBI" id="CHEBI:30013"/>
        <dbReference type="ChEBI" id="CHEBI:30616"/>
        <dbReference type="ChEBI" id="CHEBI:61977"/>
        <dbReference type="ChEBI" id="CHEBI:456216"/>
        <dbReference type="EC" id="2.7.11.1"/>
    </reaction>
</comment>
<comment type="similarity">
    <text evidence="13">Belongs to the protein kinase superfamily.</text>
</comment>
<evidence type="ECO:0000256" key="5">
    <source>
        <dbReference type="ARBA" id="ARBA00022679"/>
    </source>
</evidence>
<reference evidence="16" key="1">
    <citation type="submission" date="2022-11" db="UniProtKB">
        <authorList>
            <consortium name="WormBaseParasite"/>
        </authorList>
    </citation>
    <scope>IDENTIFICATION</scope>
</reference>
<keyword evidence="7" id="KW-0418">Kinase</keyword>
<keyword evidence="9" id="KW-1035">Host cytoplasm</keyword>
<evidence type="ECO:0000313" key="15">
    <source>
        <dbReference type="Proteomes" id="UP000887565"/>
    </source>
</evidence>
<sequence length="454" mass="49929">MKTKNIVMGMSECQKIFHRYLNFLPFLAADPMACIRKFYKIGPELGRGGFGTVYSGQRIRDSLPVAIKYVACGNVASWGVLNDRKVPLEICLLHRTQHIAGVIRMVDWFDNGSGYLIVMERPSHSVDLFDFITEHGALDEPMARNFFKQIVETVIACERASIYHRDIKDENLVVDRKTRHIKLIDFGSGAIARDTHYTDFEGTRVYSPPEWIIQKRYQGNPAAVWSLGVLLFDLVCGDIPFHKDEEIIKSELFFRVKVSKACQNLVRWCLTFNPAKRPKLEEILQHPWMTGNGVAAGSSLNAPLVAPMPSVVATSSAVVNNQTISVVPCALFRKPASPPVVQYKADAPPPPPFFVASTSHATNPYNSPFSNSTNSYSSAFKHVVAKSTNQNCSSSDESSSCSFSRTEATATKSYHCLGAIRLDDGGSSACSSANSSSSSCYGNSLIGSNLCASL</sequence>
<dbReference type="PROSITE" id="PS50011">
    <property type="entry name" value="PROTEIN_KINASE_DOM"/>
    <property type="match status" value="1"/>
</dbReference>
<evidence type="ECO:0000256" key="8">
    <source>
        <dbReference type="ARBA" id="ARBA00022840"/>
    </source>
</evidence>
<dbReference type="Proteomes" id="UP000887565">
    <property type="component" value="Unplaced"/>
</dbReference>
<dbReference type="InterPro" id="IPR011009">
    <property type="entry name" value="Kinase-like_dom_sf"/>
</dbReference>
<evidence type="ECO:0000256" key="3">
    <source>
        <dbReference type="ARBA" id="ARBA00016885"/>
    </source>
</evidence>
<dbReference type="GO" id="GO:0005737">
    <property type="term" value="C:cytoplasm"/>
    <property type="evidence" value="ECO:0007669"/>
    <property type="project" value="TreeGrafter"/>
</dbReference>
<evidence type="ECO:0000259" key="14">
    <source>
        <dbReference type="PROSITE" id="PS50011"/>
    </source>
</evidence>
<dbReference type="SUPFAM" id="SSF56112">
    <property type="entry name" value="Protein kinase-like (PK-like)"/>
    <property type="match status" value="1"/>
</dbReference>
<evidence type="ECO:0000256" key="10">
    <source>
        <dbReference type="ARBA" id="ARBA00047899"/>
    </source>
</evidence>
<protein>
    <recommendedName>
        <fullName evidence="3">Serine/threonine-protein kinase 1</fullName>
        <ecNumber evidence="2">2.7.11.1</ecNumber>
    </recommendedName>
</protein>
<dbReference type="Pfam" id="PF00069">
    <property type="entry name" value="Pkinase"/>
    <property type="match status" value="1"/>
</dbReference>
<evidence type="ECO:0000256" key="13">
    <source>
        <dbReference type="RuleBase" id="RU000304"/>
    </source>
</evidence>
<name>A0A915L8P9_ROMCU</name>
<keyword evidence="8 12" id="KW-0067">ATP-binding</keyword>
<dbReference type="SMART" id="SM00220">
    <property type="entry name" value="S_TKc"/>
    <property type="match status" value="1"/>
</dbReference>
<dbReference type="GO" id="GO:0005524">
    <property type="term" value="F:ATP binding"/>
    <property type="evidence" value="ECO:0007669"/>
    <property type="project" value="UniProtKB-UniRule"/>
</dbReference>
<feature type="binding site" evidence="12">
    <location>
        <position position="68"/>
    </location>
    <ligand>
        <name>ATP</name>
        <dbReference type="ChEBI" id="CHEBI:30616"/>
    </ligand>
</feature>
<evidence type="ECO:0000256" key="9">
    <source>
        <dbReference type="ARBA" id="ARBA00023200"/>
    </source>
</evidence>
<dbReference type="PANTHER" id="PTHR22984:SF25">
    <property type="entry name" value="PROTEIN KINASE DOMAIN-CONTAINING PROTEIN"/>
    <property type="match status" value="1"/>
</dbReference>
<dbReference type="GO" id="GO:0030430">
    <property type="term" value="C:host cell cytoplasm"/>
    <property type="evidence" value="ECO:0007669"/>
    <property type="project" value="UniProtKB-SubCell"/>
</dbReference>